<keyword evidence="2" id="KW-1185">Reference proteome</keyword>
<protein>
    <submittedName>
        <fullName evidence="1">Peptidase C13</fullName>
    </submittedName>
</protein>
<dbReference type="EMBL" id="JADIKD010000009">
    <property type="protein sequence ID" value="MFK2917304.1"/>
    <property type="molecule type" value="Genomic_DNA"/>
</dbReference>
<sequence>MSSLLILALLTAAAADTPSDDFTTRVTQAKLTEASATGPAYQKQLWDQIGNPTTDALKGCISSLPKANKAPFTLVADVQPDGNLTRVEVRPTTDVATCLLSRFATWKLPAPPSSPAPYSIEVDFTITH</sequence>
<evidence type="ECO:0000313" key="2">
    <source>
        <dbReference type="Proteomes" id="UP001620408"/>
    </source>
</evidence>
<comment type="caution">
    <text evidence="1">The sequence shown here is derived from an EMBL/GenBank/DDBJ whole genome shotgun (WGS) entry which is preliminary data.</text>
</comment>
<reference evidence="1 2" key="1">
    <citation type="submission" date="2020-10" db="EMBL/GenBank/DDBJ databases">
        <title>Phylogeny of dyella-like bacteria.</title>
        <authorList>
            <person name="Fu J."/>
        </authorList>
    </citation>
    <scope>NUCLEOTIDE SEQUENCE [LARGE SCALE GENOMIC DNA]</scope>
    <source>
        <strain evidence="1 2">BB4</strain>
    </source>
</reference>
<dbReference type="Proteomes" id="UP001620408">
    <property type="component" value="Unassembled WGS sequence"/>
</dbReference>
<accession>A0ABW8K333</accession>
<organism evidence="1 2">
    <name type="scientific">Dyella koreensis</name>
    <dbReference type="NCBI Taxonomy" id="311235"/>
    <lineage>
        <taxon>Bacteria</taxon>
        <taxon>Pseudomonadati</taxon>
        <taxon>Pseudomonadota</taxon>
        <taxon>Gammaproteobacteria</taxon>
        <taxon>Lysobacterales</taxon>
        <taxon>Rhodanobacteraceae</taxon>
        <taxon>Dyella</taxon>
    </lineage>
</organism>
<gene>
    <name evidence="1" type="ORF">ISS97_08515</name>
</gene>
<name>A0ABW8K333_9GAMM</name>
<proteinExistence type="predicted"/>
<evidence type="ECO:0000313" key="1">
    <source>
        <dbReference type="EMBL" id="MFK2917304.1"/>
    </source>
</evidence>
<dbReference type="RefSeq" id="WP_379985256.1">
    <property type="nucleotide sequence ID" value="NZ_JADIKD010000009.1"/>
</dbReference>